<keyword evidence="17" id="KW-1185">Reference proteome</keyword>
<feature type="region of interest" description="Disordered" evidence="12">
    <location>
        <begin position="19"/>
        <end position="52"/>
    </location>
</feature>
<dbReference type="CDD" id="cd18577">
    <property type="entry name" value="ABC_6TM_Pgp_ABCB1_D1_like"/>
    <property type="match status" value="1"/>
</dbReference>
<dbReference type="InterPro" id="IPR003439">
    <property type="entry name" value="ABC_transporter-like_ATP-bd"/>
</dbReference>
<keyword evidence="9 13" id="KW-1133">Transmembrane helix</keyword>
<evidence type="ECO:0000256" key="9">
    <source>
        <dbReference type="ARBA" id="ARBA00022989"/>
    </source>
</evidence>
<feature type="transmembrane region" description="Helical" evidence="13">
    <location>
        <begin position="263"/>
        <end position="281"/>
    </location>
</feature>
<feature type="domain" description="ABC transporter" evidence="14">
    <location>
        <begin position="465"/>
        <end position="701"/>
    </location>
</feature>
<keyword evidence="5" id="KW-0677">Repeat</keyword>
<dbReference type="FunFam" id="3.40.50.300:FF:000479">
    <property type="entry name" value="Multidrug resistance protein 1A"/>
    <property type="match status" value="2"/>
</dbReference>
<keyword evidence="6" id="KW-0547">Nucleotide-binding</keyword>
<evidence type="ECO:0000256" key="2">
    <source>
        <dbReference type="ARBA" id="ARBA00007577"/>
    </source>
</evidence>
<feature type="transmembrane region" description="Helical" evidence="13">
    <location>
        <begin position="403"/>
        <end position="422"/>
    </location>
</feature>
<sequence>MPREGGNICLFWKNEHVTPTQGKNDSEISSRTMTKKKYDLEPNLTNGGKADRVYQTDIPPEVAFSDDNVLKSNGENGEFHKKRNIVDPSDIDKSQEESDDERKKSPGLFGFLRKADRQEMVGTFELFQFSTTFDKFLIVLGAFGSMVAGAVFVGNITLLGEVTNIFTSENSSTENGETDYLDELMPYIYAYMIAGCISIIAILTSISCWTWSAERQVATMRKRFFLSVMSQDIGWFDLHGSGDISSMFSEDLAKVQEGLGDKAGIFIQWTCTWLAALIMAFTRSWKLTLFALPFSPLAMIVGLVLFRTMRRMAAREAKAYAKAGAIAEQAFRAIRTVQAFQGQEKESGRYQNHLGAAMDVASKKGMVIGLANSSLWVVIYLMFAGIMWFGLWLIQKDEIEPGSILQVFFGVLIGSVSLGNAFNNLESMSNARGAAVRVFKIIHLNSSIDAFSQDGHKPDTLQGAIEFRHVAFSYPARSDVMVTKDLTFKVQPGQHVALVGPSGCGKSTAIQLLQRFYDPLAGEVLVDGKNIKGLNLKWLREQIGVVSQEPVLFDTSLEENIRLGNVDATIEDIEAAAKMANAHDFIKALPMGYNTNVGERGAQLSGGQKQRISIARALVRNPRILLMDEATSALDHESEAVVQAALEKAEKGRTTITIAHRLSTIKHADMILAISDGEVLESGTHDELLQLKGLYFQLVQIQTQINKESNLDISDVVIVEDPTDEPSAQDKLLGASFKRTLSNGSTAETNLVVRQSSRVIQMSSSGLKDKHQKEQETVSELEEESMKVSLFDIIRYNAPEWHLILIGSLAAIVAGLIQPGFSFLLSELIKTFSIADRGEQRDRVNILGTIILCIAVLVAVSRVLMDYCISKSGAYLTERLRKLTFESIINQDMEYFDSPNNQVGSITSRLAGDASLVQGATGSKVGQVLEGFATITCALVISFVFGWKLALVVLSFLPLMIISGIIQGKVMAGAALKEKSQLQQASRICSESVDNIRTVASLGREDFFVNKFDQLIELNKRSNRRKSFMFGAAYGVANSVLFFAYAGSFYYGGVLIDDGEMKFHDVFRVFGAIIFGGIVVGRNSSFGVDYVKAKLAAGRIISLINRKPKVDVRDPSGEKLDNVTGGLSLVDVVFHYVSRPNQRVLDEFKLPIQPGQTVALVGASGCGKSTTAQLVQRFYEIDSGAVMVDGHDLRELNLRWYRQQIGVVSQEPMLFDYSIADNIAYGDNSRQVPMAEIIEAAKSANIHNFITSLPKGYDTNVGEKGAQLSGGQKQRIAIARALVRNPKILILDEATSALDTESEKIVQDALDRASQNRTCITIAHRLSTVQKADKIAVVSKGKIIESGTHKELITIKGAYYRLQKAQEKHHNRESYE</sequence>
<evidence type="ECO:0000256" key="13">
    <source>
        <dbReference type="SAM" id="Phobius"/>
    </source>
</evidence>
<dbReference type="CDD" id="cd18578">
    <property type="entry name" value="ABC_6TM_Pgp_ABCB1_D2_like"/>
    <property type="match status" value="1"/>
</dbReference>
<evidence type="ECO:0000256" key="10">
    <source>
        <dbReference type="ARBA" id="ARBA00023136"/>
    </source>
</evidence>
<accession>A0AAE1CJR9</accession>
<dbReference type="GO" id="GO:0015421">
    <property type="term" value="F:ABC-type oligopeptide transporter activity"/>
    <property type="evidence" value="ECO:0007669"/>
    <property type="project" value="TreeGrafter"/>
</dbReference>
<evidence type="ECO:0000256" key="8">
    <source>
        <dbReference type="ARBA" id="ARBA00022967"/>
    </source>
</evidence>
<comment type="caution">
    <text evidence="16">The sequence shown here is derived from an EMBL/GenBank/DDBJ whole genome shotgun (WGS) entry which is preliminary data.</text>
</comment>
<dbReference type="Pfam" id="PF00664">
    <property type="entry name" value="ABC_membrane"/>
    <property type="match status" value="2"/>
</dbReference>
<evidence type="ECO:0000259" key="14">
    <source>
        <dbReference type="PROSITE" id="PS50893"/>
    </source>
</evidence>
<feature type="transmembrane region" description="Helical" evidence="13">
    <location>
        <begin position="136"/>
        <end position="158"/>
    </location>
</feature>
<keyword evidence="8" id="KW-1278">Translocase</keyword>
<keyword evidence="10 13" id="KW-0472">Membrane</keyword>
<dbReference type="GO" id="GO:0090374">
    <property type="term" value="P:oligopeptide export from mitochondrion"/>
    <property type="evidence" value="ECO:0007669"/>
    <property type="project" value="TreeGrafter"/>
</dbReference>
<evidence type="ECO:0000259" key="15">
    <source>
        <dbReference type="PROSITE" id="PS50929"/>
    </source>
</evidence>
<dbReference type="GO" id="GO:0005524">
    <property type="term" value="F:ATP binding"/>
    <property type="evidence" value="ECO:0007669"/>
    <property type="project" value="UniProtKB-KW"/>
</dbReference>
<dbReference type="Pfam" id="PF00005">
    <property type="entry name" value="ABC_tran"/>
    <property type="match status" value="2"/>
</dbReference>
<feature type="domain" description="ABC transporter" evidence="14">
    <location>
        <begin position="1127"/>
        <end position="1365"/>
    </location>
</feature>
<evidence type="ECO:0000256" key="6">
    <source>
        <dbReference type="ARBA" id="ARBA00022741"/>
    </source>
</evidence>
<dbReference type="Gene3D" id="3.40.50.300">
    <property type="entry name" value="P-loop containing nucleotide triphosphate hydrolases"/>
    <property type="match status" value="2"/>
</dbReference>
<dbReference type="GO" id="GO:0016887">
    <property type="term" value="F:ATP hydrolysis activity"/>
    <property type="evidence" value="ECO:0007669"/>
    <property type="project" value="InterPro"/>
</dbReference>
<evidence type="ECO:0000313" key="17">
    <source>
        <dbReference type="Proteomes" id="UP001283361"/>
    </source>
</evidence>
<evidence type="ECO:0000256" key="11">
    <source>
        <dbReference type="ARBA" id="ARBA00023180"/>
    </source>
</evidence>
<dbReference type="InterPro" id="IPR003593">
    <property type="entry name" value="AAA+_ATPase"/>
</dbReference>
<evidence type="ECO:0000256" key="5">
    <source>
        <dbReference type="ARBA" id="ARBA00022737"/>
    </source>
</evidence>
<keyword evidence="4 13" id="KW-0812">Transmembrane</keyword>
<feature type="compositionally biased region" description="Polar residues" evidence="12">
    <location>
        <begin position="19"/>
        <end position="32"/>
    </location>
</feature>
<feature type="transmembrane region" description="Helical" evidence="13">
    <location>
        <begin position="287"/>
        <end position="306"/>
    </location>
</feature>
<dbReference type="InterPro" id="IPR039421">
    <property type="entry name" value="Type_1_exporter"/>
</dbReference>
<protein>
    <submittedName>
        <fullName evidence="16">Uncharacterized protein</fullName>
    </submittedName>
</protein>
<feature type="transmembrane region" description="Helical" evidence="13">
    <location>
        <begin position="953"/>
        <end position="976"/>
    </location>
</feature>
<comment type="subcellular location">
    <subcellularLocation>
        <location evidence="1">Membrane</location>
        <topology evidence="1">Multi-pass membrane protein</topology>
    </subcellularLocation>
</comment>
<dbReference type="PROSITE" id="PS50929">
    <property type="entry name" value="ABC_TM1F"/>
    <property type="match status" value="2"/>
</dbReference>
<feature type="transmembrane region" description="Helical" evidence="13">
    <location>
        <begin position="803"/>
        <end position="824"/>
    </location>
</feature>
<organism evidence="16 17">
    <name type="scientific">Elysia crispata</name>
    <name type="common">lettuce slug</name>
    <dbReference type="NCBI Taxonomy" id="231223"/>
    <lineage>
        <taxon>Eukaryota</taxon>
        <taxon>Metazoa</taxon>
        <taxon>Spiralia</taxon>
        <taxon>Lophotrochozoa</taxon>
        <taxon>Mollusca</taxon>
        <taxon>Gastropoda</taxon>
        <taxon>Heterobranchia</taxon>
        <taxon>Euthyneura</taxon>
        <taxon>Panpulmonata</taxon>
        <taxon>Sacoglossa</taxon>
        <taxon>Placobranchoidea</taxon>
        <taxon>Plakobranchidae</taxon>
        <taxon>Elysia</taxon>
    </lineage>
</organism>
<dbReference type="InterPro" id="IPR011527">
    <property type="entry name" value="ABC1_TM_dom"/>
</dbReference>
<keyword evidence="11" id="KW-0325">Glycoprotein</keyword>
<name>A0AAE1CJR9_9GAST</name>
<feature type="transmembrane region" description="Helical" evidence="13">
    <location>
        <begin position="844"/>
        <end position="865"/>
    </location>
</feature>
<feature type="transmembrane region" description="Helical" evidence="13">
    <location>
        <begin position="188"/>
        <end position="213"/>
    </location>
</feature>
<evidence type="ECO:0000313" key="16">
    <source>
        <dbReference type="EMBL" id="KAK3701926.1"/>
    </source>
</evidence>
<feature type="transmembrane region" description="Helical" evidence="13">
    <location>
        <begin position="1028"/>
        <end position="1046"/>
    </location>
</feature>
<dbReference type="SMART" id="SM00382">
    <property type="entry name" value="AAA"/>
    <property type="match status" value="2"/>
</dbReference>
<keyword evidence="3" id="KW-0813">Transport</keyword>
<comment type="similarity">
    <text evidence="2">Belongs to the ABC transporter superfamily. ABCB family. Multidrug resistance exporter (TC 3.A.1.201) subfamily.</text>
</comment>
<dbReference type="Proteomes" id="UP001283361">
    <property type="component" value="Unassembled WGS sequence"/>
</dbReference>
<dbReference type="FunFam" id="1.20.1560.10:FF:000009">
    <property type="entry name" value="ABC transporter B family member 1"/>
    <property type="match status" value="1"/>
</dbReference>
<dbReference type="InterPro" id="IPR017871">
    <property type="entry name" value="ABC_transporter-like_CS"/>
</dbReference>
<evidence type="ECO:0000256" key="7">
    <source>
        <dbReference type="ARBA" id="ARBA00022840"/>
    </source>
</evidence>
<reference evidence="16" key="1">
    <citation type="journal article" date="2023" name="G3 (Bethesda)">
        <title>A reference genome for the long-term kleptoplast-retaining sea slug Elysia crispata morphotype clarki.</title>
        <authorList>
            <person name="Eastman K.E."/>
            <person name="Pendleton A.L."/>
            <person name="Shaikh M.A."/>
            <person name="Suttiyut T."/>
            <person name="Ogas R."/>
            <person name="Tomko P."/>
            <person name="Gavelis G."/>
            <person name="Widhalm J.R."/>
            <person name="Wisecaver J.H."/>
        </authorList>
    </citation>
    <scope>NUCLEOTIDE SEQUENCE</scope>
    <source>
        <strain evidence="16">ECLA1</strain>
    </source>
</reference>
<dbReference type="InterPro" id="IPR027417">
    <property type="entry name" value="P-loop_NTPase"/>
</dbReference>
<feature type="domain" description="ABC transmembrane type-1" evidence="15">
    <location>
        <begin position="139"/>
        <end position="430"/>
    </location>
</feature>
<dbReference type="PANTHER" id="PTHR43394">
    <property type="entry name" value="ATP-DEPENDENT PERMEASE MDL1, MITOCHONDRIAL"/>
    <property type="match status" value="1"/>
</dbReference>
<evidence type="ECO:0000256" key="12">
    <source>
        <dbReference type="SAM" id="MobiDB-lite"/>
    </source>
</evidence>
<feature type="domain" description="ABC transmembrane type-1" evidence="15">
    <location>
        <begin position="805"/>
        <end position="1092"/>
    </location>
</feature>
<dbReference type="Gene3D" id="1.20.1560.10">
    <property type="entry name" value="ABC transporter type 1, transmembrane domain"/>
    <property type="match status" value="1"/>
</dbReference>
<dbReference type="SUPFAM" id="SSF90123">
    <property type="entry name" value="ABC transporter transmembrane region"/>
    <property type="match status" value="2"/>
</dbReference>
<feature type="transmembrane region" description="Helical" evidence="13">
    <location>
        <begin position="928"/>
        <end position="947"/>
    </location>
</feature>
<evidence type="ECO:0000256" key="3">
    <source>
        <dbReference type="ARBA" id="ARBA00022448"/>
    </source>
</evidence>
<dbReference type="InterPro" id="IPR036640">
    <property type="entry name" value="ABC1_TM_sf"/>
</dbReference>
<evidence type="ECO:0000256" key="1">
    <source>
        <dbReference type="ARBA" id="ARBA00004141"/>
    </source>
</evidence>
<feature type="transmembrane region" description="Helical" evidence="13">
    <location>
        <begin position="367"/>
        <end position="391"/>
    </location>
</feature>
<dbReference type="GO" id="GO:0005743">
    <property type="term" value="C:mitochondrial inner membrane"/>
    <property type="evidence" value="ECO:0007669"/>
    <property type="project" value="TreeGrafter"/>
</dbReference>
<feature type="transmembrane region" description="Helical" evidence="13">
    <location>
        <begin position="1066"/>
        <end position="1084"/>
    </location>
</feature>
<dbReference type="PROSITE" id="PS50893">
    <property type="entry name" value="ABC_TRANSPORTER_2"/>
    <property type="match status" value="2"/>
</dbReference>
<dbReference type="SUPFAM" id="SSF52540">
    <property type="entry name" value="P-loop containing nucleoside triphosphate hydrolases"/>
    <property type="match status" value="2"/>
</dbReference>
<feature type="compositionally biased region" description="Basic and acidic residues" evidence="12">
    <location>
        <begin position="90"/>
        <end position="104"/>
    </location>
</feature>
<dbReference type="CDD" id="cd03249">
    <property type="entry name" value="ABC_MTABC3_MDL1_MDL2"/>
    <property type="match status" value="2"/>
</dbReference>
<feature type="region of interest" description="Disordered" evidence="12">
    <location>
        <begin position="73"/>
        <end position="105"/>
    </location>
</feature>
<gene>
    <name evidence="16" type="ORF">RRG08_049811</name>
</gene>
<dbReference type="EMBL" id="JAWDGP010007872">
    <property type="protein sequence ID" value="KAK3701926.1"/>
    <property type="molecule type" value="Genomic_DNA"/>
</dbReference>
<evidence type="ECO:0000256" key="4">
    <source>
        <dbReference type="ARBA" id="ARBA00022692"/>
    </source>
</evidence>
<keyword evidence="7" id="KW-0067">ATP-binding</keyword>
<dbReference type="PANTHER" id="PTHR43394:SF27">
    <property type="entry name" value="ATP-DEPENDENT TRANSLOCASE ABCB1-LIKE"/>
    <property type="match status" value="1"/>
</dbReference>
<proteinExistence type="inferred from homology"/>
<dbReference type="PROSITE" id="PS00211">
    <property type="entry name" value="ABC_TRANSPORTER_1"/>
    <property type="match status" value="2"/>
</dbReference>